<dbReference type="InterPro" id="IPR017871">
    <property type="entry name" value="ABC_transporter-like_CS"/>
</dbReference>
<accession>A0A4P6WXL9</accession>
<evidence type="ECO:0000256" key="6">
    <source>
        <dbReference type="ARBA" id="ARBA00022840"/>
    </source>
</evidence>
<dbReference type="KEGG" id="hpse:HPF_05840"/>
<dbReference type="Proteomes" id="UP000293912">
    <property type="component" value="Chromosome"/>
</dbReference>
<keyword evidence="5" id="KW-0547">Nucleotide-binding</keyword>
<organism evidence="8 9">
    <name type="scientific">Hydrogenophaga pseudoflava</name>
    <name type="common">Pseudomonas carboxydoflava</name>
    <dbReference type="NCBI Taxonomy" id="47421"/>
    <lineage>
        <taxon>Bacteria</taxon>
        <taxon>Pseudomonadati</taxon>
        <taxon>Pseudomonadota</taxon>
        <taxon>Betaproteobacteria</taxon>
        <taxon>Burkholderiales</taxon>
        <taxon>Comamonadaceae</taxon>
        <taxon>Hydrogenophaga</taxon>
    </lineage>
</organism>
<dbReference type="InterPro" id="IPR003439">
    <property type="entry name" value="ABC_transporter-like_ATP-bd"/>
</dbReference>
<evidence type="ECO:0000313" key="8">
    <source>
        <dbReference type="EMBL" id="QBM27196.1"/>
    </source>
</evidence>
<dbReference type="CDD" id="cd03216">
    <property type="entry name" value="ABC_Carb_Monos_I"/>
    <property type="match status" value="1"/>
</dbReference>
<dbReference type="AlphaFoldDB" id="A0A4P6WXL9"/>
<keyword evidence="2" id="KW-0472">Membrane</keyword>
<dbReference type="PROSITE" id="PS00211">
    <property type="entry name" value="ABC_TRANSPORTER_1"/>
    <property type="match status" value="1"/>
</dbReference>
<dbReference type="InterPro" id="IPR050107">
    <property type="entry name" value="ABC_carbohydrate_import_ATPase"/>
</dbReference>
<keyword evidence="2" id="KW-1003">Cell membrane</keyword>
<dbReference type="PANTHER" id="PTHR43790:SF9">
    <property type="entry name" value="GALACTOFURANOSE TRANSPORTER ATP-BINDING PROTEIN YTFR"/>
    <property type="match status" value="1"/>
</dbReference>
<keyword evidence="9" id="KW-1185">Reference proteome</keyword>
<dbReference type="RefSeq" id="WP_133156020.1">
    <property type="nucleotide sequence ID" value="NZ_CP037867.1"/>
</dbReference>
<evidence type="ECO:0000256" key="4">
    <source>
        <dbReference type="ARBA" id="ARBA00022737"/>
    </source>
</evidence>
<sequence length="502" mass="54197">MTAPDTAGVRVELRGIVKRFGPVQVLHGVDLAFEPGRIVGLLGENGAGKSTLMKILAGYEAPSEGGIVVNGRAVVFDGPRAAEAEGIVLIHQEFNLAEDLTVAQNMFLGHEMRRGWFVDDAAMRGIARGLLDDVGLGQVDPDTRVRDLIVAERQLVEIAKALSRKARVLIMDEPTATLTPGETGRLFELVARLQADGVTIVFISHKLDEVERITEEVVVMRDGRLVARQPTASLTRAQMASLMVGRELEDLYPPRRAVPADAPVLLSVQDLSVPGWAQDVSFEVRAGEVFGFAGLVGAGRTELFEGLLGLRERHARAVSVAGSTVLPRSPRAAAEAGLTYLSEDRKGRGLHVHFGLRQNLTLMALERHAKPWLDPASERQALEQAVREFGIRCGSPDVTAGSLSGGNQQKLALAKVLHPGPRVVVLDEPTRGVDIGAKREIYALIRRLADEGRAVVVISSELMELIGLCHRVAVMRAGRLQATLMAAQLNEQELIAHATGTH</sequence>
<keyword evidence="1" id="KW-0813">Transport</keyword>
<evidence type="ECO:0000256" key="1">
    <source>
        <dbReference type="ARBA" id="ARBA00022448"/>
    </source>
</evidence>
<dbReference type="InterPro" id="IPR027417">
    <property type="entry name" value="P-loop_NTPase"/>
</dbReference>
<reference evidence="8 9" key="1">
    <citation type="submission" date="2019-03" db="EMBL/GenBank/DDBJ databases">
        <authorList>
            <person name="Sebastian G."/>
            <person name="Baumann P."/>
            <person name="Ruckert C."/>
            <person name="Kalinowski J."/>
            <person name="Nebel B."/>
            <person name="Takors R."/>
            <person name="Blombach B."/>
        </authorList>
    </citation>
    <scope>NUCLEOTIDE SEQUENCE [LARGE SCALE GENOMIC DNA]</scope>
    <source>
        <strain evidence="8 9">DSM 1084</strain>
    </source>
</reference>
<dbReference type="GO" id="GO:0016887">
    <property type="term" value="F:ATP hydrolysis activity"/>
    <property type="evidence" value="ECO:0007669"/>
    <property type="project" value="InterPro"/>
</dbReference>
<dbReference type="EC" id="3.6.3.17" evidence="8"/>
<keyword evidence="4" id="KW-0677">Repeat</keyword>
<dbReference type="GO" id="GO:0005524">
    <property type="term" value="F:ATP binding"/>
    <property type="evidence" value="ECO:0007669"/>
    <property type="project" value="UniProtKB-KW"/>
</dbReference>
<evidence type="ECO:0000313" key="9">
    <source>
        <dbReference type="Proteomes" id="UP000293912"/>
    </source>
</evidence>
<evidence type="ECO:0000256" key="2">
    <source>
        <dbReference type="ARBA" id="ARBA00022475"/>
    </source>
</evidence>
<keyword evidence="3" id="KW-0762">Sugar transport</keyword>
<dbReference type="CDD" id="cd03215">
    <property type="entry name" value="ABC_Carb_Monos_II"/>
    <property type="match status" value="1"/>
</dbReference>
<gene>
    <name evidence="8" type="primary">rbsA1</name>
    <name evidence="8" type="ORF">HPF_05840</name>
</gene>
<feature type="domain" description="ABC transporter" evidence="7">
    <location>
        <begin position="11"/>
        <end position="247"/>
    </location>
</feature>
<keyword evidence="6 8" id="KW-0067">ATP-binding</keyword>
<evidence type="ECO:0000256" key="5">
    <source>
        <dbReference type="ARBA" id="ARBA00022741"/>
    </source>
</evidence>
<keyword evidence="8" id="KW-0378">Hydrolase</keyword>
<name>A0A4P6WXL9_HYDPS</name>
<protein>
    <submittedName>
        <fullName evidence="8">Ribose import ATP-binding protein RbsA</fullName>
        <ecNumber evidence="8">3.6.3.17</ecNumber>
    </submittedName>
</protein>
<dbReference type="PANTHER" id="PTHR43790">
    <property type="entry name" value="CARBOHYDRATE TRANSPORT ATP-BINDING PROTEIN MG119-RELATED"/>
    <property type="match status" value="1"/>
</dbReference>
<feature type="domain" description="ABC transporter" evidence="7">
    <location>
        <begin position="246"/>
        <end position="502"/>
    </location>
</feature>
<dbReference type="SUPFAM" id="SSF52540">
    <property type="entry name" value="P-loop containing nucleoside triphosphate hydrolases"/>
    <property type="match status" value="2"/>
</dbReference>
<dbReference type="Pfam" id="PF00005">
    <property type="entry name" value="ABC_tran"/>
    <property type="match status" value="2"/>
</dbReference>
<proteinExistence type="predicted"/>
<dbReference type="PROSITE" id="PS50893">
    <property type="entry name" value="ABC_TRANSPORTER_2"/>
    <property type="match status" value="2"/>
</dbReference>
<dbReference type="InterPro" id="IPR003593">
    <property type="entry name" value="AAA+_ATPase"/>
</dbReference>
<dbReference type="EMBL" id="CP037867">
    <property type="protein sequence ID" value="QBM27196.1"/>
    <property type="molecule type" value="Genomic_DNA"/>
</dbReference>
<dbReference type="SMART" id="SM00382">
    <property type="entry name" value="AAA"/>
    <property type="match status" value="2"/>
</dbReference>
<evidence type="ECO:0000259" key="7">
    <source>
        <dbReference type="PROSITE" id="PS50893"/>
    </source>
</evidence>
<evidence type="ECO:0000256" key="3">
    <source>
        <dbReference type="ARBA" id="ARBA00022597"/>
    </source>
</evidence>
<dbReference type="Gene3D" id="3.40.50.300">
    <property type="entry name" value="P-loop containing nucleotide triphosphate hydrolases"/>
    <property type="match status" value="2"/>
</dbReference>